<dbReference type="RefSeq" id="WP_009525845.1">
    <property type="nucleotide sequence ID" value="NZ_ALNK01000030.1"/>
</dbReference>
<proteinExistence type="predicted"/>
<dbReference type="Proteomes" id="UP000005244">
    <property type="component" value="Unassembled WGS sequence"/>
</dbReference>
<reference evidence="3 5" key="2">
    <citation type="submission" date="2011-08" db="EMBL/GenBank/DDBJ databases">
        <title>The Genome Sequence of Eubacteriaceae bacterium CM5.</title>
        <authorList>
            <consortium name="The Broad Institute Genome Sequencing Platform"/>
            <person name="Earl A."/>
            <person name="Ward D."/>
            <person name="Feldgarden M."/>
            <person name="Gevers D."/>
            <person name="Sizova M."/>
            <person name="Hazen A."/>
            <person name="Epstein S."/>
            <person name="Young S.K."/>
            <person name="Zeng Q."/>
            <person name="Gargeya S."/>
            <person name="Fitzgerald M."/>
            <person name="Haas B."/>
            <person name="Abouelleil A."/>
            <person name="Alvarado L."/>
            <person name="Arachchi H.M."/>
            <person name="Berlin A."/>
            <person name="Brown A."/>
            <person name="Chapman S.B."/>
            <person name="Chen Z."/>
            <person name="Dunbar C."/>
            <person name="Freedman E."/>
            <person name="Gearin G."/>
            <person name="Gellesch M."/>
            <person name="Goldberg J."/>
            <person name="Griggs A."/>
            <person name="Gujja S."/>
            <person name="Heiman D."/>
            <person name="Howarth C."/>
            <person name="Larson L."/>
            <person name="Lui A."/>
            <person name="MacDonald P.J.P."/>
            <person name="Montmayeur A."/>
            <person name="Murphy C."/>
            <person name="Neiman D."/>
            <person name="Pearson M."/>
            <person name="Priest M."/>
            <person name="Roberts A."/>
            <person name="Saif S."/>
            <person name="Shea T."/>
            <person name="Shenoy N."/>
            <person name="Sisk P."/>
            <person name="Stolte C."/>
            <person name="Sykes S."/>
            <person name="Wortman J."/>
            <person name="Nusbaum C."/>
            <person name="Birren B."/>
        </authorList>
    </citation>
    <scope>NUCLEOTIDE SEQUENCE [LARGE SCALE GENOMIC DNA]</scope>
    <source>
        <strain evidence="3 5">CM5</strain>
    </source>
</reference>
<comment type="caution">
    <text evidence="3">The sequence shown here is derived from an EMBL/GenBank/DDBJ whole genome shotgun (WGS) entry which is preliminary data.</text>
</comment>
<dbReference type="Proteomes" id="UP000006437">
    <property type="component" value="Unassembled WGS sequence"/>
</dbReference>
<protein>
    <submittedName>
        <fullName evidence="4">YacP-like NYN domain protein</fullName>
    </submittedName>
</protein>
<evidence type="ECO:0000313" key="5">
    <source>
        <dbReference type="Proteomes" id="UP000003379"/>
    </source>
</evidence>
<dbReference type="CDD" id="cd10912">
    <property type="entry name" value="PIN_YacP-like"/>
    <property type="match status" value="1"/>
</dbReference>
<evidence type="ECO:0000313" key="7">
    <source>
        <dbReference type="Proteomes" id="UP000006437"/>
    </source>
</evidence>
<dbReference type="EMBL" id="AFZE01000008">
    <property type="protein sequence ID" value="EHL15902.1"/>
    <property type="molecule type" value="Genomic_DNA"/>
</dbReference>
<evidence type="ECO:0000313" key="2">
    <source>
        <dbReference type="EMBL" id="EHL17769.1"/>
    </source>
</evidence>
<dbReference type="HOGENOM" id="CLU_101326_1_0_9"/>
<dbReference type="STRING" id="796937.HMPREF9630_01459"/>
<sequence>MKRLKKILIVDGYNVINAWEDLKKLSEENLEYAREKLNYVISEYAQFKGYKTIIVYDAYKVKDSVTRYEKIKNLEIVFTKEKETADTYIERYITELGPKKFLDITVATDDIAEQQVVSGKGGNRISTRQLYIEVNNAQVKIQEKIQKTVKNKRNTLDDFLDKEMIEKLNDMRKKDL</sequence>
<dbReference type="OrthoDB" id="9792160at2"/>
<evidence type="ECO:0000313" key="8">
    <source>
        <dbReference type="Proteomes" id="UP000017818"/>
    </source>
</evidence>
<accession>G9WZL5</accession>
<dbReference type="EMBL" id="ALNK01000030">
    <property type="protein sequence ID" value="EJU21069.1"/>
    <property type="molecule type" value="Genomic_DNA"/>
</dbReference>
<dbReference type="Pfam" id="PF05991">
    <property type="entry name" value="NYN_YacP"/>
    <property type="match status" value="1"/>
</dbReference>
<dbReference type="Proteomes" id="UP000003379">
    <property type="component" value="Unassembled WGS sequence"/>
</dbReference>
<accession>V9HKU6</accession>
<dbReference type="EMBL" id="AFZF02000003">
    <property type="protein sequence ID" value="EHL17769.1"/>
    <property type="molecule type" value="Genomic_DNA"/>
</dbReference>
<evidence type="ECO:0000313" key="1">
    <source>
        <dbReference type="EMBL" id="EHL15902.1"/>
    </source>
</evidence>
<accession>J5UAL7</accession>
<gene>
    <name evidence="4" type="ORF">HMPREF1143_0073</name>
    <name evidence="3" type="ORF">HMPREF9628_01066</name>
    <name evidence="1" type="ORF">HMPREF9629_01616</name>
    <name evidence="2" type="ORF">HMPREF9630_01459</name>
</gene>
<keyword evidence="6" id="KW-1185">Reference proteome</keyword>
<reference evidence="2 8" key="3">
    <citation type="submission" date="2012-05" db="EMBL/GenBank/DDBJ databases">
        <title>The Genome Sequence of Eubacteriaceae bacterium CM2.</title>
        <authorList>
            <consortium name="The Broad Institute Genome Sequencing Platform"/>
            <person name="Earl A."/>
            <person name="Ward D."/>
            <person name="Feldgarden M."/>
            <person name="Gevers D."/>
            <person name="Sizova M."/>
            <person name="Hazen A."/>
            <person name="Epstein S."/>
            <person name="Walker B."/>
            <person name="Young S.K."/>
            <person name="Zeng Q."/>
            <person name="Gargeya S."/>
            <person name="Fitzgerald M."/>
            <person name="Haas B."/>
            <person name="Abouelleil A."/>
            <person name="Alvarado L."/>
            <person name="Arachchi H.M."/>
            <person name="Berlin A."/>
            <person name="Chapman S.B."/>
            <person name="Goldberg J."/>
            <person name="Griggs A."/>
            <person name="Gujja S."/>
            <person name="Hansen M."/>
            <person name="Howarth C."/>
            <person name="Imamovic A."/>
            <person name="Larimer J."/>
            <person name="McCowen C."/>
            <person name="Montmayeur A."/>
            <person name="Murphy C."/>
            <person name="Neiman D."/>
            <person name="Pearson M."/>
            <person name="Priest M."/>
            <person name="Roberts A."/>
            <person name="Saif S."/>
            <person name="Shea T."/>
            <person name="Sisk P."/>
            <person name="Sykes S."/>
            <person name="Wortman J."/>
            <person name="Nusbaum C."/>
            <person name="Birren B."/>
        </authorList>
    </citation>
    <scope>NUCLEOTIDE SEQUENCE [LARGE SCALE GENOMIC DNA]</scope>
    <source>
        <strain evidence="2 8">CM2</strain>
    </source>
</reference>
<dbReference type="EMBL" id="AFZG01000013">
    <property type="protein sequence ID" value="EHL19893.1"/>
    <property type="molecule type" value="Genomic_DNA"/>
</dbReference>
<name>G9XAP9_9FIRM</name>
<organism evidence="3 5">
    <name type="scientific">Peptoanaerobacter stomatis</name>
    <dbReference type="NCBI Taxonomy" id="796937"/>
    <lineage>
        <taxon>Bacteria</taxon>
        <taxon>Bacillati</taxon>
        <taxon>Bacillota</taxon>
        <taxon>Clostridia</taxon>
        <taxon>Peptostreptococcales</taxon>
        <taxon>Filifactoraceae</taxon>
        <taxon>Peptoanaerobacter</taxon>
    </lineage>
</organism>
<evidence type="ECO:0000313" key="4">
    <source>
        <dbReference type="EMBL" id="EJU21069.1"/>
    </source>
</evidence>
<evidence type="ECO:0000313" key="6">
    <source>
        <dbReference type="Proteomes" id="UP000005244"/>
    </source>
</evidence>
<dbReference type="PANTHER" id="PTHR34547:SF1">
    <property type="entry name" value="YACP-LIKE NYN DOMAIN PROTEIN"/>
    <property type="match status" value="1"/>
</dbReference>
<dbReference type="PATRIC" id="fig|796937.3.peg.813"/>
<dbReference type="InterPro" id="IPR010298">
    <property type="entry name" value="YacP-like"/>
</dbReference>
<dbReference type="AlphaFoldDB" id="G9XAP9"/>
<dbReference type="Proteomes" id="UP000017818">
    <property type="component" value="Unassembled WGS sequence"/>
</dbReference>
<dbReference type="PANTHER" id="PTHR34547">
    <property type="entry name" value="YACP-LIKE NYN DOMAIN PROTEIN"/>
    <property type="match status" value="1"/>
</dbReference>
<evidence type="ECO:0000313" key="3">
    <source>
        <dbReference type="EMBL" id="EHL19893.1"/>
    </source>
</evidence>
<reference evidence="4 6" key="4">
    <citation type="submission" date="2012-07" db="EMBL/GenBank/DDBJ databases">
        <authorList>
            <person name="Durkin A.S."/>
            <person name="McCorrison J."/>
            <person name="Torralba M."/>
            <person name="Gillis M."/>
            <person name="Methe B."/>
            <person name="Sutton G."/>
            <person name="Nelson K.E."/>
        </authorList>
    </citation>
    <scope>NUCLEOTIDE SEQUENCE [LARGE SCALE GENOMIC DNA]</scope>
    <source>
        <strain evidence="4 6">OBRC8</strain>
    </source>
</reference>
<accession>G9XAP9</accession>
<reference evidence="1 7" key="1">
    <citation type="submission" date="2011-08" db="EMBL/GenBank/DDBJ databases">
        <title>The Genome Sequence of Eubacteriaceae bacterium ACC19a.</title>
        <authorList>
            <consortium name="The Broad Institute Genome Sequencing Platform"/>
            <person name="Earl A."/>
            <person name="Ward D."/>
            <person name="Feldgarden M."/>
            <person name="Gevers D."/>
            <person name="Sizova M."/>
            <person name="Hazen A."/>
            <person name="Epstein S."/>
            <person name="Young S.K."/>
            <person name="Zeng Q."/>
            <person name="Gargeya S."/>
            <person name="Fitzgerald M."/>
            <person name="Haas B."/>
            <person name="Abouelleil A."/>
            <person name="Alvarado L."/>
            <person name="Arachchi H.M."/>
            <person name="Berlin A."/>
            <person name="Brown A."/>
            <person name="Chapman S.B."/>
            <person name="Chen Z."/>
            <person name="Dunbar C."/>
            <person name="Freedman E."/>
            <person name="Gearin G."/>
            <person name="Gellesch M."/>
            <person name="Goldberg J."/>
            <person name="Griggs A."/>
            <person name="Gujja S."/>
            <person name="Heiman D."/>
            <person name="Howarth C."/>
            <person name="Larson L."/>
            <person name="Lui A."/>
            <person name="MacDonald P.J.P."/>
            <person name="Montmayeur A."/>
            <person name="Murphy C."/>
            <person name="Neiman D."/>
            <person name="Pearson M."/>
            <person name="Priest M."/>
            <person name="Roberts A."/>
            <person name="Saif S."/>
            <person name="Shea T."/>
            <person name="Shenoy N."/>
            <person name="Sisk P."/>
            <person name="Stolte C."/>
            <person name="Sykes S."/>
            <person name="Wortman J."/>
            <person name="Nusbaum C."/>
            <person name="Birren B."/>
        </authorList>
    </citation>
    <scope>NUCLEOTIDE SEQUENCE [LARGE SCALE GENOMIC DNA]</scope>
    <source>
        <strain evidence="1 7">ACC19a</strain>
    </source>
</reference>